<comment type="caution">
    <text evidence="2">The sequence shown here is derived from an EMBL/GenBank/DDBJ whole genome shotgun (WGS) entry which is preliminary data.</text>
</comment>
<name>A0A0R3NB41_9BRAD</name>
<keyword evidence="1" id="KW-0472">Membrane</keyword>
<feature type="transmembrane region" description="Helical" evidence="1">
    <location>
        <begin position="63"/>
        <end position="88"/>
    </location>
</feature>
<feature type="transmembrane region" description="Helical" evidence="1">
    <location>
        <begin position="26"/>
        <end position="51"/>
    </location>
</feature>
<feature type="transmembrane region" description="Helical" evidence="1">
    <location>
        <begin position="108"/>
        <end position="134"/>
    </location>
</feature>
<feature type="transmembrane region" description="Helical" evidence="1">
    <location>
        <begin position="237"/>
        <end position="259"/>
    </location>
</feature>
<accession>A0A0R3NB41</accession>
<dbReference type="OrthoDB" id="7032238at2"/>
<dbReference type="AlphaFoldDB" id="A0A0R3NB41"/>
<evidence type="ECO:0000313" key="2">
    <source>
        <dbReference type="EMBL" id="KRR29242.1"/>
    </source>
</evidence>
<keyword evidence="1" id="KW-0812">Transmembrane</keyword>
<organism evidence="2 3">
    <name type="scientific">Bradyrhizobium retamae</name>
    <dbReference type="NCBI Taxonomy" id="1300035"/>
    <lineage>
        <taxon>Bacteria</taxon>
        <taxon>Pseudomonadati</taxon>
        <taxon>Pseudomonadota</taxon>
        <taxon>Alphaproteobacteria</taxon>
        <taxon>Hyphomicrobiales</taxon>
        <taxon>Nitrobacteraceae</taxon>
        <taxon>Bradyrhizobium</taxon>
    </lineage>
</organism>
<protein>
    <recommendedName>
        <fullName evidence="4">Mll5186 protein</fullName>
    </recommendedName>
</protein>
<keyword evidence="3" id="KW-1185">Reference proteome</keyword>
<proteinExistence type="predicted"/>
<evidence type="ECO:0000313" key="3">
    <source>
        <dbReference type="Proteomes" id="UP000052023"/>
    </source>
</evidence>
<keyword evidence="1" id="KW-1133">Transmembrane helix</keyword>
<dbReference type="EMBL" id="LLYA01000035">
    <property type="protein sequence ID" value="KRR29242.1"/>
    <property type="molecule type" value="Genomic_DNA"/>
</dbReference>
<gene>
    <name evidence="2" type="ORF">CQ13_17120</name>
</gene>
<evidence type="ECO:0000256" key="1">
    <source>
        <dbReference type="SAM" id="Phobius"/>
    </source>
</evidence>
<sequence>MEGSMENASPAVRSDIAPRFLQWSPIVLGAFAATALSFVLLTFGATIGLGVTSTAPTWRDASAALAILSGIYLILQAIVSFGLGGYVAGRVRTATAAASVEDTERADGVHGLGVWSLAVILGVLLAALVSVATISRTPSMRSSAQASTAEPLLSYELDRLFRAGRRAPNVDLSAERAEAGRILLTTSSHSGLSADDRTYLIQQVGALTGLSAPDAERRVDSVVASAKTAITRSRRSSIILAFSVATAILLGAVATWAAACAGGRHRDGAPLPEWMSRSDAIGRRKTVMP</sequence>
<dbReference type="Proteomes" id="UP000052023">
    <property type="component" value="Unassembled WGS sequence"/>
</dbReference>
<evidence type="ECO:0008006" key="4">
    <source>
        <dbReference type="Google" id="ProtNLM"/>
    </source>
</evidence>
<reference evidence="2 3" key="1">
    <citation type="submission" date="2014-03" db="EMBL/GenBank/DDBJ databases">
        <title>Bradyrhizobium valentinum sp. nov., isolated from effective nodules of Lupinus mariae-josephae, a lupine endemic of basic-lime soils in Eastern Spain.</title>
        <authorList>
            <person name="Duran D."/>
            <person name="Rey L."/>
            <person name="Navarro A."/>
            <person name="Busquets A."/>
            <person name="Imperial J."/>
            <person name="Ruiz-Argueso T."/>
        </authorList>
    </citation>
    <scope>NUCLEOTIDE SEQUENCE [LARGE SCALE GENOMIC DNA]</scope>
    <source>
        <strain evidence="2 3">Ro19</strain>
    </source>
</reference>